<gene>
    <name evidence="1" type="ORF">EHUX00137_LOCUS12272</name>
</gene>
<name>A0A7S3S2L1_EMIHU</name>
<accession>A0A7S3S2L1</accession>
<sequence length="224" mass="23517">MSGLQLLRPFLSSVSGASASAADELCARVAQRMVEREQEASRDVEAALKARVVELEEQARERPRSGTYPHFALTTCRPSTQAAALSARVGEQRRAVPAWAVQRLEEGQASELSQLLALGNATDEALLGGGGGGDATLVAPSLLEERSRCEAARDRAGGSALAVDKALEDAVRLQQQLSAALALPVTSVDEAIAGKENEGGGKTISAVQRGLQLQKLPPAKRARV</sequence>
<dbReference type="EMBL" id="HBIR01016423">
    <property type="protein sequence ID" value="CAE0541418.1"/>
    <property type="molecule type" value="Transcribed_RNA"/>
</dbReference>
<evidence type="ECO:0000313" key="1">
    <source>
        <dbReference type="EMBL" id="CAE0541418.1"/>
    </source>
</evidence>
<organism evidence="1">
    <name type="scientific">Emiliania huxleyi</name>
    <name type="common">Coccolithophore</name>
    <name type="synonym">Pontosphaera huxleyi</name>
    <dbReference type="NCBI Taxonomy" id="2903"/>
    <lineage>
        <taxon>Eukaryota</taxon>
        <taxon>Haptista</taxon>
        <taxon>Haptophyta</taxon>
        <taxon>Prymnesiophyceae</taxon>
        <taxon>Isochrysidales</taxon>
        <taxon>Noelaerhabdaceae</taxon>
        <taxon>Emiliania</taxon>
    </lineage>
</organism>
<reference evidence="1" key="1">
    <citation type="submission" date="2021-01" db="EMBL/GenBank/DDBJ databases">
        <authorList>
            <person name="Corre E."/>
            <person name="Pelletier E."/>
            <person name="Niang G."/>
            <person name="Scheremetjew M."/>
            <person name="Finn R."/>
            <person name="Kale V."/>
            <person name="Holt S."/>
            <person name="Cochrane G."/>
            <person name="Meng A."/>
            <person name="Brown T."/>
            <person name="Cohen L."/>
        </authorList>
    </citation>
    <scope>NUCLEOTIDE SEQUENCE</scope>
    <source>
        <strain evidence="1">379</strain>
    </source>
</reference>
<proteinExistence type="predicted"/>
<dbReference type="AlphaFoldDB" id="A0A7S3S2L1"/>
<protein>
    <submittedName>
        <fullName evidence="1">Uncharacterized protein</fullName>
    </submittedName>
</protein>